<protein>
    <recommendedName>
        <fullName evidence="5">DNA polymerase</fullName>
        <ecNumber evidence="5">2.7.7.7</ecNumber>
    </recommendedName>
</protein>
<dbReference type="InterPro" id="IPR018944">
    <property type="entry name" value="DNA_pol_lambd_fingers_domain"/>
</dbReference>
<dbReference type="GO" id="GO:0046872">
    <property type="term" value="F:metal ion binding"/>
    <property type="evidence" value="ECO:0007669"/>
    <property type="project" value="UniProtKB-UniRule"/>
</dbReference>
<comment type="similarity">
    <text evidence="5">Belongs to the DNA polymerase type-X family.</text>
</comment>
<keyword evidence="5" id="KW-0239">DNA-directed DNA polymerase</keyword>
<dbReference type="InterPro" id="IPR029398">
    <property type="entry name" value="PolB_thumb"/>
</dbReference>
<dbReference type="GO" id="GO:0003887">
    <property type="term" value="F:DNA-directed DNA polymerase activity"/>
    <property type="evidence" value="ECO:0007669"/>
    <property type="project" value="UniProtKB-UniRule"/>
</dbReference>
<evidence type="ECO:0000256" key="2">
    <source>
        <dbReference type="ARBA" id="ARBA00022679"/>
    </source>
</evidence>
<dbReference type="SUPFAM" id="SSF81585">
    <property type="entry name" value="PsbU/PolX domain-like"/>
    <property type="match status" value="1"/>
</dbReference>
<name>A0A061AH63_RHOTO</name>
<keyword evidence="4" id="KW-0238">DNA-binding</keyword>
<comment type="function">
    <text evidence="5">DNA polymerase that functions in several pathways of DNA repair. Involved in base excision repair (BER) responsible for repair of lesions that give rise to abasic (AP) sites in DNA. Also contributes to DNA double-strand break repair by non-homologous end joining and homologous recombination. Has both template-dependent and template-independent (terminal transferase) DNA polymerase activities. Has also a 5'-deoxyribose-5-phosphate lyase (dRP lyase) activity.</text>
</comment>
<dbReference type="EMBL" id="LK052937">
    <property type="protein sequence ID" value="CDR36906.1"/>
    <property type="molecule type" value="Genomic_DNA"/>
</dbReference>
<evidence type="ECO:0000256" key="5">
    <source>
        <dbReference type="RuleBase" id="RU366014"/>
    </source>
</evidence>
<dbReference type="InterPro" id="IPR043519">
    <property type="entry name" value="NT_sf"/>
</dbReference>
<dbReference type="PRINTS" id="PR00870">
    <property type="entry name" value="DNAPOLXBETA"/>
</dbReference>
<dbReference type="GO" id="GO:0006303">
    <property type="term" value="P:double-strand break repair via nonhomologous end joining"/>
    <property type="evidence" value="ECO:0007669"/>
    <property type="project" value="TreeGrafter"/>
</dbReference>
<comment type="subcellular location">
    <subcellularLocation>
        <location evidence="5">Nucleus</location>
    </subcellularLocation>
</comment>
<evidence type="ECO:0000256" key="1">
    <source>
        <dbReference type="ARBA" id="ARBA00022490"/>
    </source>
</evidence>
<dbReference type="Pfam" id="PF14792">
    <property type="entry name" value="DNA_pol_B_palm"/>
    <property type="match status" value="1"/>
</dbReference>
<sequence>MLRASSSRFVRPALQPRSHICTPFRRWESLIASNRVLRLREEVGPDTKVDLKQIMDDLRDLELLDLLENKKPRSGNGWKDAARALYPLYHKVDTGRQAKVSFAELEDALAPIFTMPWGVIRERLLDGKVRALSSLSPVDAAKLRFLQIFNVGPARAQAIADAGCRTFDDVLDMAKKAEPKVKISKSQQVGLELREDLNRLIPREELVELEKKIKKAVSAAGRGFQMEILGSYRRGSAFCSDVDLVIRHERYATKDQTDEGKELLGKIVDQLVEHGLVKPEHQLARGASKFMGFIRLNAGSRFRRIDIRLVPHASYPYTLLGGSGDSLLMKFLRWKAKRMGWTLNEYGMGKKYSAVDANPNGFKPGTLKEVKDEQEIFQLLKLPYLKPEERDYRIWKEKYLVAGVKEVEELHKMNL</sequence>
<comment type="catalytic activity">
    <reaction evidence="5">
        <text>DNA(n) + a 2'-deoxyribonucleoside 5'-triphosphate = DNA(n+1) + diphosphate</text>
        <dbReference type="Rhea" id="RHEA:22508"/>
        <dbReference type="Rhea" id="RHEA-COMP:17339"/>
        <dbReference type="Rhea" id="RHEA-COMP:17340"/>
        <dbReference type="ChEBI" id="CHEBI:33019"/>
        <dbReference type="ChEBI" id="CHEBI:61560"/>
        <dbReference type="ChEBI" id="CHEBI:173112"/>
        <dbReference type="EC" id="2.7.7.7"/>
    </reaction>
</comment>
<gene>
    <name evidence="7" type="ORF">RHTO0S_02e08372g</name>
</gene>
<evidence type="ECO:0000313" key="7">
    <source>
        <dbReference type="EMBL" id="CDR36906.1"/>
    </source>
</evidence>
<feature type="domain" description="DNA-directed DNA polymerase X" evidence="6">
    <location>
        <begin position="46"/>
        <end position="391"/>
    </location>
</feature>
<dbReference type="SMART" id="SM00483">
    <property type="entry name" value="POLXc"/>
    <property type="match status" value="1"/>
</dbReference>
<dbReference type="Pfam" id="PF14791">
    <property type="entry name" value="DNA_pol_B_thumb"/>
    <property type="match status" value="1"/>
</dbReference>
<dbReference type="Gene3D" id="3.30.210.10">
    <property type="entry name" value="DNA polymerase, thumb domain"/>
    <property type="match status" value="1"/>
</dbReference>
<dbReference type="InterPro" id="IPR002008">
    <property type="entry name" value="DNA_pol_X_beta-like"/>
</dbReference>
<dbReference type="InterPro" id="IPR037160">
    <property type="entry name" value="DNA_Pol_thumb_sf"/>
</dbReference>
<dbReference type="GO" id="GO:0003677">
    <property type="term" value="F:DNA binding"/>
    <property type="evidence" value="ECO:0007669"/>
    <property type="project" value="UniProtKB-UniRule"/>
</dbReference>
<evidence type="ECO:0000256" key="4">
    <source>
        <dbReference type="ARBA" id="ARBA00023125"/>
    </source>
</evidence>
<keyword evidence="5" id="KW-0234">DNA repair</keyword>
<keyword evidence="1" id="KW-0963">Cytoplasm</keyword>
<keyword evidence="2 5" id="KW-0808">Transferase</keyword>
<dbReference type="PANTHER" id="PTHR11276:SF42">
    <property type="entry name" value="DNA POLYMERASE BETA"/>
    <property type="match status" value="1"/>
</dbReference>
<dbReference type="Gene3D" id="1.10.150.20">
    <property type="entry name" value="5' to 3' exonuclease, C-terminal subdomain"/>
    <property type="match status" value="1"/>
</dbReference>
<evidence type="ECO:0000259" key="6">
    <source>
        <dbReference type="SMART" id="SM00483"/>
    </source>
</evidence>
<dbReference type="GO" id="GO:0005634">
    <property type="term" value="C:nucleus"/>
    <property type="evidence" value="ECO:0007669"/>
    <property type="project" value="UniProtKB-SubCell"/>
</dbReference>
<dbReference type="SUPFAM" id="SSF81301">
    <property type="entry name" value="Nucleotidyltransferase"/>
    <property type="match status" value="1"/>
</dbReference>
<dbReference type="AlphaFoldDB" id="A0A061AH63"/>
<dbReference type="PRINTS" id="PR00869">
    <property type="entry name" value="DNAPOLX"/>
</dbReference>
<organism evidence="7">
    <name type="scientific">Rhodotorula toruloides</name>
    <name type="common">Yeast</name>
    <name type="synonym">Rhodosporidium toruloides</name>
    <dbReference type="NCBI Taxonomy" id="5286"/>
    <lineage>
        <taxon>Eukaryota</taxon>
        <taxon>Fungi</taxon>
        <taxon>Dikarya</taxon>
        <taxon>Basidiomycota</taxon>
        <taxon>Pucciniomycotina</taxon>
        <taxon>Microbotryomycetes</taxon>
        <taxon>Sporidiobolales</taxon>
        <taxon>Sporidiobolaceae</taxon>
        <taxon>Rhodotorula</taxon>
    </lineage>
</organism>
<keyword evidence="5" id="KW-0539">Nucleus</keyword>
<dbReference type="InterPro" id="IPR028207">
    <property type="entry name" value="DNA_pol_B_palm_palm"/>
</dbReference>
<dbReference type="InterPro" id="IPR002054">
    <property type="entry name" value="DNA-dir_DNA_pol_X"/>
</dbReference>
<dbReference type="Pfam" id="PF10391">
    <property type="entry name" value="DNA_pol_lambd_f"/>
    <property type="match status" value="1"/>
</dbReference>
<dbReference type="PANTHER" id="PTHR11276">
    <property type="entry name" value="DNA POLYMERASE TYPE-X FAMILY MEMBER"/>
    <property type="match status" value="1"/>
</dbReference>
<accession>A0A061AH63</accession>
<reference evidence="7" key="1">
    <citation type="journal article" date="2014" name="Genome Announc.">
        <title>Draft genome sequence of Rhodosporidium toruloides CECT1137, an oleaginous yeast of biotechnological interest.</title>
        <authorList>
            <person name="Morin N."/>
            <person name="Calcas X."/>
            <person name="Devillers H."/>
            <person name="Durrens P."/>
            <person name="Sherman D.J."/>
            <person name="Nicaud J.-M."/>
            <person name="Neuveglise C."/>
        </authorList>
    </citation>
    <scope>NUCLEOTIDE SEQUENCE</scope>
    <source>
        <strain evidence="7">CECT1137</strain>
    </source>
</reference>
<dbReference type="EC" id="2.7.7.7" evidence="5"/>
<dbReference type="Gene3D" id="3.30.460.10">
    <property type="entry name" value="Beta Polymerase, domain 2"/>
    <property type="match status" value="1"/>
</dbReference>
<keyword evidence="3 5" id="KW-0548">Nucleotidyltransferase</keyword>
<evidence type="ECO:0000256" key="3">
    <source>
        <dbReference type="ARBA" id="ARBA00022695"/>
    </source>
</evidence>
<proteinExistence type="inferred from homology"/>
<keyword evidence="5" id="KW-0227">DNA damage</keyword>
<dbReference type="GO" id="GO:0006284">
    <property type="term" value="P:base-excision repair"/>
    <property type="evidence" value="ECO:0007669"/>
    <property type="project" value="TreeGrafter"/>
</dbReference>
<dbReference type="OrthoDB" id="205514at2759"/>
<dbReference type="InterPro" id="IPR022312">
    <property type="entry name" value="DNA_pol_X"/>
</dbReference>